<feature type="transmembrane region" description="Helical" evidence="2">
    <location>
        <begin position="32"/>
        <end position="54"/>
    </location>
</feature>
<accession>A0A919P7M2</accession>
<feature type="region of interest" description="Disordered" evidence="1">
    <location>
        <begin position="58"/>
        <end position="97"/>
    </location>
</feature>
<dbReference type="RefSeq" id="WP_203758615.1">
    <property type="nucleotide sequence ID" value="NZ_BONK01000021.1"/>
</dbReference>
<evidence type="ECO:0000313" key="4">
    <source>
        <dbReference type="Proteomes" id="UP000632740"/>
    </source>
</evidence>
<gene>
    <name evidence="3" type="ORF">Cch01nite_43360</name>
</gene>
<keyword evidence="4" id="KW-1185">Reference proteome</keyword>
<protein>
    <submittedName>
        <fullName evidence="3">Uncharacterized protein</fullName>
    </submittedName>
</protein>
<evidence type="ECO:0000256" key="1">
    <source>
        <dbReference type="SAM" id="MobiDB-lite"/>
    </source>
</evidence>
<keyword evidence="2" id="KW-0812">Transmembrane</keyword>
<comment type="caution">
    <text evidence="3">The sequence shown here is derived from an EMBL/GenBank/DDBJ whole genome shotgun (WGS) entry which is preliminary data.</text>
</comment>
<proteinExistence type="predicted"/>
<name>A0A919P7M2_9CELL</name>
<dbReference type="Proteomes" id="UP000632740">
    <property type="component" value="Unassembled WGS sequence"/>
</dbReference>
<feature type="compositionally biased region" description="Basic and acidic residues" evidence="1">
    <location>
        <begin position="14"/>
        <end position="23"/>
    </location>
</feature>
<reference evidence="3" key="1">
    <citation type="submission" date="2021-01" db="EMBL/GenBank/DDBJ databases">
        <title>Whole genome shotgun sequence of Cellulomonas chitinilytica NBRC 110799.</title>
        <authorList>
            <person name="Komaki H."/>
            <person name="Tamura T."/>
        </authorList>
    </citation>
    <scope>NUCLEOTIDE SEQUENCE</scope>
    <source>
        <strain evidence="3">NBRC 110799</strain>
    </source>
</reference>
<keyword evidence="2" id="KW-0472">Membrane</keyword>
<feature type="region of interest" description="Disordered" evidence="1">
    <location>
        <begin position="1"/>
        <end position="23"/>
    </location>
</feature>
<sequence length="408" mass="43149">MGDERLARPSTLLGEHDTERAEVAARRRRRTAVLTAGSVALVAVLALSATAAVLHRPAPAPPAGPPSSVAPTPSATPSADPTPVLATKADASEPDARVMTDETWDEVGPGWALTLFSTMSVVVSEDDNYGHFDPAGVQALFLVAPDATTYRLLTLPADTDAEAQVMWWDPERRKAWLFLQGLGESWGQLEVDLVTGSQTPLTFGPSDVRQDPAPVRQMPDGRVLWADNDPLFSASVGGLYWQATDGAFTTIVGPGVIEGDVWLDPSTPRAAYLAPDAAGDYSLVSYDLTKGSTGTRPLGAPSVDRHRCSVADVEAPSVFVTCTTYDAIGLHQYEVTAAGEWREATEDHTSPSTIQWMLGCGTPDVLWSTNGRELSGALAAQGWRDALILPTTPGGPLPVPNRGGACGE</sequence>
<evidence type="ECO:0000256" key="2">
    <source>
        <dbReference type="SAM" id="Phobius"/>
    </source>
</evidence>
<dbReference type="EMBL" id="BONK01000021">
    <property type="protein sequence ID" value="GIG23612.1"/>
    <property type="molecule type" value="Genomic_DNA"/>
</dbReference>
<keyword evidence="2" id="KW-1133">Transmembrane helix</keyword>
<dbReference type="AlphaFoldDB" id="A0A919P7M2"/>
<organism evidence="3 4">
    <name type="scientific">Cellulomonas chitinilytica</name>
    <dbReference type="NCBI Taxonomy" id="398759"/>
    <lineage>
        <taxon>Bacteria</taxon>
        <taxon>Bacillati</taxon>
        <taxon>Actinomycetota</taxon>
        <taxon>Actinomycetes</taxon>
        <taxon>Micrococcales</taxon>
        <taxon>Cellulomonadaceae</taxon>
        <taxon>Cellulomonas</taxon>
    </lineage>
</organism>
<feature type="compositionally biased region" description="Low complexity" evidence="1">
    <location>
        <begin position="66"/>
        <end position="83"/>
    </location>
</feature>
<evidence type="ECO:0000313" key="3">
    <source>
        <dbReference type="EMBL" id="GIG23612.1"/>
    </source>
</evidence>